<sequence>MVLRWDEIEDLSSIDEKKVTHDGSPNRADLRKRLHVAKEEEDLSWDIEDEDEPVKAQYIMNLKFLNS</sequence>
<comment type="caution">
    <text evidence="1">The sequence shown here is derived from an EMBL/GenBank/DDBJ whole genome shotgun (WGS) entry which is preliminary data.</text>
</comment>
<protein>
    <submittedName>
        <fullName evidence="1">Uncharacterized protein</fullName>
    </submittedName>
</protein>
<dbReference type="Proteomes" id="UP001163603">
    <property type="component" value="Chromosome 13"/>
</dbReference>
<gene>
    <name evidence="1" type="ORF">Pint_19822</name>
</gene>
<reference evidence="2" key="1">
    <citation type="journal article" date="2023" name="G3 (Bethesda)">
        <title>Genome assembly and association tests identify interacting loci associated with vigor, precocity, and sex in interspecific pistachio rootstocks.</title>
        <authorList>
            <person name="Palmer W."/>
            <person name="Jacygrad E."/>
            <person name="Sagayaradj S."/>
            <person name="Cavanaugh K."/>
            <person name="Han R."/>
            <person name="Bertier L."/>
            <person name="Beede B."/>
            <person name="Kafkas S."/>
            <person name="Golino D."/>
            <person name="Preece J."/>
            <person name="Michelmore R."/>
        </authorList>
    </citation>
    <scope>NUCLEOTIDE SEQUENCE [LARGE SCALE GENOMIC DNA]</scope>
</reference>
<name>A0ACC0XEC9_9ROSI</name>
<keyword evidence="2" id="KW-1185">Reference proteome</keyword>
<organism evidence="1 2">
    <name type="scientific">Pistacia integerrima</name>
    <dbReference type="NCBI Taxonomy" id="434235"/>
    <lineage>
        <taxon>Eukaryota</taxon>
        <taxon>Viridiplantae</taxon>
        <taxon>Streptophyta</taxon>
        <taxon>Embryophyta</taxon>
        <taxon>Tracheophyta</taxon>
        <taxon>Spermatophyta</taxon>
        <taxon>Magnoliopsida</taxon>
        <taxon>eudicotyledons</taxon>
        <taxon>Gunneridae</taxon>
        <taxon>Pentapetalae</taxon>
        <taxon>rosids</taxon>
        <taxon>malvids</taxon>
        <taxon>Sapindales</taxon>
        <taxon>Anacardiaceae</taxon>
        <taxon>Pistacia</taxon>
    </lineage>
</organism>
<proteinExistence type="predicted"/>
<accession>A0ACC0XEC9</accession>
<dbReference type="EMBL" id="CM047748">
    <property type="protein sequence ID" value="KAJ0014863.1"/>
    <property type="molecule type" value="Genomic_DNA"/>
</dbReference>
<evidence type="ECO:0000313" key="1">
    <source>
        <dbReference type="EMBL" id="KAJ0014863.1"/>
    </source>
</evidence>
<evidence type="ECO:0000313" key="2">
    <source>
        <dbReference type="Proteomes" id="UP001163603"/>
    </source>
</evidence>